<evidence type="ECO:0000313" key="1">
    <source>
        <dbReference type="EMBL" id="QJA93021.1"/>
    </source>
</evidence>
<reference evidence="1" key="1">
    <citation type="submission" date="2020-03" db="EMBL/GenBank/DDBJ databases">
        <title>The deep terrestrial virosphere.</title>
        <authorList>
            <person name="Holmfeldt K."/>
            <person name="Nilsson E."/>
            <person name="Simone D."/>
            <person name="Lopez-Fernandez M."/>
            <person name="Wu X."/>
            <person name="de Brujin I."/>
            <person name="Lundin D."/>
            <person name="Andersson A."/>
            <person name="Bertilsson S."/>
            <person name="Dopson M."/>
        </authorList>
    </citation>
    <scope>NUCLEOTIDE SEQUENCE</scope>
    <source>
        <strain evidence="1">MM415B04389</strain>
    </source>
</reference>
<dbReference type="AlphaFoldDB" id="A0A6M3LJ00"/>
<organism evidence="1">
    <name type="scientific">viral metagenome</name>
    <dbReference type="NCBI Taxonomy" id="1070528"/>
    <lineage>
        <taxon>unclassified sequences</taxon>
        <taxon>metagenomes</taxon>
        <taxon>organismal metagenomes</taxon>
    </lineage>
</organism>
<name>A0A6M3LJ00_9ZZZZ</name>
<sequence>MTSLFFMHKGTGWETEKECAADDCKFVRPFHSKMIVCNCVWSDHYQHVLTLDHRVCDKYEHKDFHRTPPRGEGE</sequence>
<accession>A0A6M3LJ00</accession>
<dbReference type="EMBL" id="MT143116">
    <property type="protein sequence ID" value="QJA93021.1"/>
    <property type="molecule type" value="Genomic_DNA"/>
</dbReference>
<gene>
    <name evidence="1" type="ORF">MM415B04389_0003</name>
</gene>
<proteinExistence type="predicted"/>
<protein>
    <submittedName>
        <fullName evidence="1">Uncharacterized protein</fullName>
    </submittedName>
</protein>